<evidence type="ECO:0000313" key="3">
    <source>
        <dbReference type="Proteomes" id="UP000027331"/>
    </source>
</evidence>
<evidence type="ECO:0000313" key="2">
    <source>
        <dbReference type="EMBL" id="KDO15653.1"/>
    </source>
</evidence>
<dbReference type="InterPro" id="IPR019302">
    <property type="entry name" value="CAP12/PCTIR_TIR_dom"/>
</dbReference>
<reference evidence="2 3" key="1">
    <citation type="submission" date="2014-04" db="EMBL/GenBank/DDBJ databases">
        <title>Vibrio metecus sp. nov., a close relative of Vibrio cholerae isolated from coastal brackish ponds and clinical specimens.</title>
        <authorList>
            <person name="Kirchberger P.C."/>
            <person name="Turnsek M."/>
            <person name="Hunt D.E."/>
            <person name="Haley B.J."/>
            <person name="Colwell R."/>
            <person name="Polz M.F."/>
            <person name="Tarr C.L."/>
            <person name="Boucher Y."/>
        </authorList>
    </citation>
    <scope>NUCLEOTIDE SEQUENCE [LARGE SCALE GENOMIC DNA]</scope>
    <source>
        <strain evidence="3">PPCK-2014</strain>
    </source>
</reference>
<accession>A0ABR4S0Z9</accession>
<keyword evidence="3" id="KW-1185">Reference proteome</keyword>
<dbReference type="Pfam" id="PF10137">
    <property type="entry name" value="CAP12-PCTIR_TIR"/>
    <property type="match status" value="1"/>
</dbReference>
<proteinExistence type="predicted"/>
<sequence>MKPRVFIASSVEGLDVAKSLQVNLEHTMEVTIWSQGVFELSAYTLESLNSALDENDFGIFVFSADDKSVIRDAEKTTVRDNIIFELGLFVGRLGRYSNFIVKPRSVDLHIPSDLFGLTLADYDDLRTDGNLDAALGASCTKIERQIKALFNFDYPDSGHHGENVLSDKVKQLKHQHKYSFKAKLKNNQTLKVRMLSVVENGSAWSYSGVQIGDWQVDTFDTSNKEQWFHLKGPSESDLNITFDNGAKVRIEYFENGDLEPTRIKSL</sequence>
<comment type="caution">
    <text evidence="2">The sequence shown here is derived from an EMBL/GenBank/DDBJ whole genome shotgun (WGS) entry which is preliminary data.</text>
</comment>
<dbReference type="EMBL" id="JJMN01000002">
    <property type="protein sequence ID" value="KDO15653.1"/>
    <property type="molecule type" value="Genomic_DNA"/>
</dbReference>
<protein>
    <recommendedName>
        <fullName evidence="1">CD-NTase-associated protein 12/Pycsar effector protein TIR domain-containing protein</fullName>
    </recommendedName>
</protein>
<feature type="domain" description="CD-NTase-associated protein 12/Pycsar effector protein TIR" evidence="1">
    <location>
        <begin position="4"/>
        <end position="123"/>
    </location>
</feature>
<dbReference type="Proteomes" id="UP000027331">
    <property type="component" value="Unassembled WGS sequence"/>
</dbReference>
<evidence type="ECO:0000259" key="1">
    <source>
        <dbReference type="Pfam" id="PF10137"/>
    </source>
</evidence>
<name>A0ABR4S0Z9_VIBMT</name>
<organism evidence="2 3">
    <name type="scientific">Vibrio metoecus</name>
    <dbReference type="NCBI Taxonomy" id="1481663"/>
    <lineage>
        <taxon>Bacteria</taxon>
        <taxon>Pseudomonadati</taxon>
        <taxon>Pseudomonadota</taxon>
        <taxon>Gammaproteobacteria</taxon>
        <taxon>Vibrionales</taxon>
        <taxon>Vibrionaceae</taxon>
        <taxon>Vibrio</taxon>
    </lineage>
</organism>
<gene>
    <name evidence="2" type="ORF">DP83_11505</name>
</gene>